<evidence type="ECO:0000256" key="3">
    <source>
        <dbReference type="ARBA" id="ARBA00022737"/>
    </source>
</evidence>
<feature type="compositionally biased region" description="Polar residues" evidence="6">
    <location>
        <begin position="14"/>
        <end position="23"/>
    </location>
</feature>
<proteinExistence type="predicted"/>
<dbReference type="InterPro" id="IPR003107">
    <property type="entry name" value="HAT"/>
</dbReference>
<name>A0A8J6K156_ELECQ</name>
<feature type="compositionally biased region" description="Acidic residues" evidence="6">
    <location>
        <begin position="33"/>
        <end position="42"/>
    </location>
</feature>
<evidence type="ECO:0000256" key="1">
    <source>
        <dbReference type="ARBA" id="ARBA00004123"/>
    </source>
</evidence>
<dbReference type="GO" id="GO:0005685">
    <property type="term" value="C:U1 snRNP"/>
    <property type="evidence" value="ECO:0007669"/>
    <property type="project" value="TreeGrafter"/>
</dbReference>
<dbReference type="GO" id="GO:0030627">
    <property type="term" value="F:pre-mRNA 5'-splice site binding"/>
    <property type="evidence" value="ECO:0007669"/>
    <property type="project" value="TreeGrafter"/>
</dbReference>
<organism evidence="7 8">
    <name type="scientific">Eleutherodactylus coqui</name>
    <name type="common">Puerto Rican coqui</name>
    <dbReference type="NCBI Taxonomy" id="57060"/>
    <lineage>
        <taxon>Eukaryota</taxon>
        <taxon>Metazoa</taxon>
        <taxon>Chordata</taxon>
        <taxon>Craniata</taxon>
        <taxon>Vertebrata</taxon>
        <taxon>Euteleostomi</taxon>
        <taxon>Amphibia</taxon>
        <taxon>Batrachia</taxon>
        <taxon>Anura</taxon>
        <taxon>Neobatrachia</taxon>
        <taxon>Hyloidea</taxon>
        <taxon>Eleutherodactylidae</taxon>
        <taxon>Eleutherodactylinae</taxon>
        <taxon>Eleutherodactylus</taxon>
        <taxon>Eleutherodactylus</taxon>
    </lineage>
</organism>
<gene>
    <name evidence="7" type="ORF">GDO78_003767</name>
</gene>
<dbReference type="Gene3D" id="1.25.40.10">
    <property type="entry name" value="Tetratricopeptide repeat domain"/>
    <property type="match status" value="2"/>
</dbReference>
<dbReference type="Pfam" id="PF23241">
    <property type="entry name" value="HAT_PRP39_C"/>
    <property type="match status" value="1"/>
</dbReference>
<comment type="caution">
    <text evidence="7">The sequence shown here is derived from an EMBL/GenBank/DDBJ whole genome shotgun (WGS) entry which is preliminary data.</text>
</comment>
<dbReference type="Pfam" id="PF23240">
    <property type="entry name" value="HAT_PRP39_N"/>
    <property type="match status" value="1"/>
</dbReference>
<dbReference type="PANTHER" id="PTHR17204:SF33">
    <property type="entry name" value="PRE-MRNA-PROCESSING FACTOR 39 ISOFORM X1"/>
    <property type="match status" value="1"/>
</dbReference>
<feature type="region of interest" description="Disordered" evidence="6">
    <location>
        <begin position="1"/>
        <end position="47"/>
    </location>
</feature>
<keyword evidence="2" id="KW-0507">mRNA processing</keyword>
<dbReference type="SMART" id="SM00386">
    <property type="entry name" value="HAT"/>
    <property type="match status" value="6"/>
</dbReference>
<dbReference type="GO" id="GO:0071004">
    <property type="term" value="C:U2-type prespliceosome"/>
    <property type="evidence" value="ECO:0007669"/>
    <property type="project" value="TreeGrafter"/>
</dbReference>
<reference evidence="7" key="1">
    <citation type="thesis" date="2020" institute="ProQuest LLC" country="789 East Eisenhower Parkway, Ann Arbor, MI, USA">
        <title>Comparative Genomics and Chromosome Evolution.</title>
        <authorList>
            <person name="Mudd A.B."/>
        </authorList>
    </citation>
    <scope>NUCLEOTIDE SEQUENCE</scope>
    <source>
        <strain evidence="7">HN-11 Male</strain>
        <tissue evidence="7">Kidney and liver</tissue>
    </source>
</reference>
<dbReference type="Proteomes" id="UP000770717">
    <property type="component" value="Unassembled WGS sequence"/>
</dbReference>
<evidence type="ECO:0000256" key="6">
    <source>
        <dbReference type="SAM" id="MobiDB-lite"/>
    </source>
</evidence>
<dbReference type="SUPFAM" id="SSF48452">
    <property type="entry name" value="TPR-like"/>
    <property type="match status" value="2"/>
</dbReference>
<dbReference type="AlphaFoldDB" id="A0A8J6K156"/>
<accession>A0A8J6K156</accession>
<dbReference type="InterPro" id="IPR011990">
    <property type="entry name" value="TPR-like_helical_dom_sf"/>
</dbReference>
<evidence type="ECO:0000313" key="8">
    <source>
        <dbReference type="Proteomes" id="UP000770717"/>
    </source>
</evidence>
<dbReference type="PANTHER" id="PTHR17204">
    <property type="entry name" value="PRE-MRNA PROCESSING PROTEIN PRP39-RELATED"/>
    <property type="match status" value="1"/>
</dbReference>
<dbReference type="OrthoDB" id="10265668at2759"/>
<protein>
    <submittedName>
        <fullName evidence="7">Uncharacterized protein</fullName>
    </submittedName>
</protein>
<dbReference type="EMBL" id="WNTK01000012">
    <property type="protein sequence ID" value="KAG9475536.1"/>
    <property type="molecule type" value="Genomic_DNA"/>
</dbReference>
<evidence type="ECO:0000256" key="5">
    <source>
        <dbReference type="ARBA" id="ARBA00023242"/>
    </source>
</evidence>
<keyword evidence="8" id="KW-1185">Reference proteome</keyword>
<keyword evidence="4" id="KW-0508">mRNA splicing</keyword>
<keyword evidence="3" id="KW-0677">Repeat</keyword>
<comment type="subcellular location">
    <subcellularLocation>
        <location evidence="1">Nucleus</location>
    </subcellularLocation>
</comment>
<sequence length="723" mass="83654">MAEKWRFQPGCSAGSFSGQSSQDCDVLTTEDCSGSDDEDEPKDPEMADMPPEFSTYWRAAVQKPSDFPAWTKLVAYADKMKNLAASRKAYDAFLMHFPLSHIFWKKYADIEQQLGSAEDSEKIFIRAVKANPLNVTLWTSYILFLLKKMNIKLPESAEKLRGVFSEAIDACGMEFRSDELWSLYIEYEAIHGNLKEAMALYNRILNIPTQRYQMHFERFKILVSSHSPVKFLTGEELNRIHASIQVENDNDQVAAEDLPTGDIADSLTEMDLQKIRQHIIDTRKQMHLLNEIQVNKRTVFEIGIKRLYFFATPLSVKQLRNWRIYLNFEMSEGQHERIVVLFERCLMPCALYEEFWILYARYMERHSIEAARSVFVRACRTHLPLKYTLHLQWALFEEQHGQLDSARAIFCNLQNVLPEVAMVRVRHANFERRIGNLQEAERLLREGIQKSSAPEMAAFYTGKLARLLLKLKKEPEKARDVLIEGLKMVPNSPYLHQCLLETEVSRDAVDDVIHCVERALNSNIHDTVKGILSQRRLEFLEDCGNNIKSLRNAFDEHQKLIKQEELKRKANYKYEEDKKAKTQSFKPPVGDIVIPGVPQPEIPSPAPPLVSKESATVSPAQTTTVNVKTENKPVPYQKPPPVQPRFHQPRPPAQPYFPRQRAPVQNFIPVVFRARISPPMPPPHMGGPPVQFPPYNYEPWQPPNFEEYNRPPPWNFNRLYLPY</sequence>
<dbReference type="InterPro" id="IPR059164">
    <property type="entry name" value="HAT_PRP39_C"/>
</dbReference>
<evidence type="ECO:0000256" key="2">
    <source>
        <dbReference type="ARBA" id="ARBA00022664"/>
    </source>
</evidence>
<evidence type="ECO:0000256" key="4">
    <source>
        <dbReference type="ARBA" id="ARBA00023187"/>
    </source>
</evidence>
<evidence type="ECO:0000313" key="7">
    <source>
        <dbReference type="EMBL" id="KAG9475536.1"/>
    </source>
</evidence>
<keyword evidence="5" id="KW-0539">Nucleus</keyword>
<dbReference type="GO" id="GO:0000243">
    <property type="term" value="C:commitment complex"/>
    <property type="evidence" value="ECO:0007669"/>
    <property type="project" value="TreeGrafter"/>
</dbReference>
<dbReference type="GO" id="GO:0000395">
    <property type="term" value="P:mRNA 5'-splice site recognition"/>
    <property type="evidence" value="ECO:0007669"/>
    <property type="project" value="TreeGrafter"/>
</dbReference>